<proteinExistence type="predicted"/>
<protein>
    <submittedName>
        <fullName evidence="2">Uncharacterized protein</fullName>
    </submittedName>
</protein>
<dbReference type="EMBL" id="LR743590">
    <property type="protein sequence ID" value="CAA2617954.1"/>
    <property type="molecule type" value="Genomic_DNA"/>
</dbReference>
<accession>A0A7I8IKW8</accession>
<feature type="compositionally biased region" description="Basic and acidic residues" evidence="1">
    <location>
        <begin position="1"/>
        <end position="53"/>
    </location>
</feature>
<dbReference type="EMBL" id="CACRZD030000003">
    <property type="protein sequence ID" value="CAA6657647.1"/>
    <property type="molecule type" value="Genomic_DNA"/>
</dbReference>
<reference evidence="2 3" key="1">
    <citation type="submission" date="2019-12" db="EMBL/GenBank/DDBJ databases">
        <authorList>
            <person name="Scholz U."/>
            <person name="Mascher M."/>
            <person name="Fiebig A."/>
        </authorList>
    </citation>
    <scope>NUCLEOTIDE SEQUENCE</scope>
</reference>
<evidence type="ECO:0000313" key="3">
    <source>
        <dbReference type="Proteomes" id="UP001189122"/>
    </source>
</evidence>
<dbReference type="Proteomes" id="UP001189122">
    <property type="component" value="Unassembled WGS sequence"/>
</dbReference>
<name>A0A7I8IKW8_SPIIN</name>
<keyword evidence="3" id="KW-1185">Reference proteome</keyword>
<organism evidence="2">
    <name type="scientific">Spirodela intermedia</name>
    <name type="common">Intermediate duckweed</name>
    <dbReference type="NCBI Taxonomy" id="51605"/>
    <lineage>
        <taxon>Eukaryota</taxon>
        <taxon>Viridiplantae</taxon>
        <taxon>Streptophyta</taxon>
        <taxon>Embryophyta</taxon>
        <taxon>Tracheophyta</taxon>
        <taxon>Spermatophyta</taxon>
        <taxon>Magnoliopsida</taxon>
        <taxon>Liliopsida</taxon>
        <taxon>Araceae</taxon>
        <taxon>Lemnoideae</taxon>
        <taxon>Spirodela</taxon>
    </lineage>
</organism>
<gene>
    <name evidence="2" type="ORF">SI7747_03004115</name>
</gene>
<evidence type="ECO:0000313" key="2">
    <source>
        <dbReference type="EMBL" id="CAA2617954.1"/>
    </source>
</evidence>
<sequence>MAKTKADEKDEILPRGEREARREREGGRERRGEREGGEREARREREGGRERLSSRRPLSLIREETLCRLCRSLRPPGAASR</sequence>
<dbReference type="AlphaFoldDB" id="A0A7I8IKW8"/>
<feature type="region of interest" description="Disordered" evidence="1">
    <location>
        <begin position="1"/>
        <end position="57"/>
    </location>
</feature>
<evidence type="ECO:0000256" key="1">
    <source>
        <dbReference type="SAM" id="MobiDB-lite"/>
    </source>
</evidence>